<evidence type="ECO:0000256" key="1">
    <source>
        <dbReference type="ARBA" id="ARBA00004651"/>
    </source>
</evidence>
<dbReference type="GO" id="GO:0005886">
    <property type="term" value="C:plasma membrane"/>
    <property type="evidence" value="ECO:0007669"/>
    <property type="project" value="UniProtKB-SubCell"/>
</dbReference>
<proteinExistence type="predicted"/>
<comment type="subcellular location">
    <subcellularLocation>
        <location evidence="1">Cell membrane</location>
        <topology evidence="1">Multi-pass membrane protein</topology>
    </subcellularLocation>
</comment>
<dbReference type="Proteomes" id="UP001081438">
    <property type="component" value="Unassembled WGS sequence"/>
</dbReference>
<keyword evidence="4 10" id="KW-0762">Sugar transport</keyword>
<comment type="caution">
    <text evidence="10">The sequence shown here is derived from an EMBL/GenBank/DDBJ whole genome shotgun (WGS) entry which is preliminary data.</text>
</comment>
<dbReference type="InterPro" id="IPR003352">
    <property type="entry name" value="PTS_EIIC"/>
</dbReference>
<evidence type="ECO:0000256" key="2">
    <source>
        <dbReference type="ARBA" id="ARBA00022448"/>
    </source>
</evidence>
<dbReference type="Pfam" id="PF13303">
    <property type="entry name" value="PTS_EIIC_2"/>
    <property type="match status" value="1"/>
</dbReference>
<dbReference type="GO" id="GO:0009401">
    <property type="term" value="P:phosphoenolpyruvate-dependent sugar phosphotransferase system"/>
    <property type="evidence" value="ECO:0007669"/>
    <property type="project" value="InterPro"/>
</dbReference>
<evidence type="ECO:0000256" key="6">
    <source>
        <dbReference type="ARBA" id="ARBA00022989"/>
    </source>
</evidence>
<organism evidence="10 11">
    <name type="scientific">Staphylococcus pettenkoferi</name>
    <dbReference type="NCBI Taxonomy" id="170573"/>
    <lineage>
        <taxon>Bacteria</taxon>
        <taxon>Bacillati</taxon>
        <taxon>Bacillota</taxon>
        <taxon>Bacilli</taxon>
        <taxon>Bacillales</taxon>
        <taxon>Staphylococcaceae</taxon>
        <taxon>Staphylococcus</taxon>
    </lineage>
</organism>
<accession>A0A9Q4GZB5</accession>
<evidence type="ECO:0000256" key="8">
    <source>
        <dbReference type="SAM" id="Phobius"/>
    </source>
</evidence>
<evidence type="ECO:0000256" key="5">
    <source>
        <dbReference type="ARBA" id="ARBA00022692"/>
    </source>
</evidence>
<dbReference type="AlphaFoldDB" id="A0A9Q4GZB5"/>
<keyword evidence="5 8" id="KW-0812">Transmembrane</keyword>
<keyword evidence="7 8" id="KW-0472">Membrane</keyword>
<evidence type="ECO:0000313" key="11">
    <source>
        <dbReference type="Proteomes" id="UP001081438"/>
    </source>
</evidence>
<name>A0A9Q4GZB5_9STAP</name>
<evidence type="ECO:0000259" key="9">
    <source>
        <dbReference type="Pfam" id="PF13303"/>
    </source>
</evidence>
<evidence type="ECO:0000256" key="4">
    <source>
        <dbReference type="ARBA" id="ARBA00022597"/>
    </source>
</evidence>
<reference evidence="10" key="1">
    <citation type="journal article" date="2022" name="Int. J. Mol. Sci.">
        <title>Phenotypic and genotypic virulence characterisation of Staphylococcus pettenkoferi strains isolated from human bloodstream and diabetic foot infections.</title>
        <authorList>
            <person name="Magnan C."/>
        </authorList>
    </citation>
    <scope>NUCLEOTIDE SEQUENCE</scope>
    <source>
        <strain evidence="10">NSP020P</strain>
    </source>
</reference>
<dbReference type="GO" id="GO:0008982">
    <property type="term" value="F:protein-N(PI)-phosphohistidine-sugar phosphotransferase activity"/>
    <property type="evidence" value="ECO:0007669"/>
    <property type="project" value="InterPro"/>
</dbReference>
<keyword evidence="3" id="KW-1003">Cell membrane</keyword>
<keyword evidence="6 8" id="KW-1133">Transmembrane helix</keyword>
<keyword evidence="2" id="KW-0813">Transport</keyword>
<dbReference type="EMBL" id="JANSKX010000012">
    <property type="protein sequence ID" value="MCY1594355.1"/>
    <property type="molecule type" value="Genomic_DNA"/>
</dbReference>
<evidence type="ECO:0000313" key="10">
    <source>
        <dbReference type="EMBL" id="MCY1594355.1"/>
    </source>
</evidence>
<evidence type="ECO:0000256" key="7">
    <source>
        <dbReference type="ARBA" id="ARBA00023136"/>
    </source>
</evidence>
<gene>
    <name evidence="10" type="ORF">NW112_03820</name>
</gene>
<protein>
    <submittedName>
        <fullName evidence="10">PTS sugar transporter subunit IIC</fullName>
    </submittedName>
</protein>
<feature type="domain" description="Phosphotransferase system EIIC" evidence="9">
    <location>
        <begin position="1"/>
        <end position="101"/>
    </location>
</feature>
<feature type="transmembrane region" description="Helical" evidence="8">
    <location>
        <begin position="63"/>
        <end position="88"/>
    </location>
</feature>
<sequence>MKMMLPNMIKHPIMLLPVFTNAIVTGLRGALIGTGGTKESAGFGIIGLIGPINAFRFLDLPPIISVILVFVAFFVIPFFFGWLINLFYVKVLKLYTNDIYKFEL</sequence>
<evidence type="ECO:0000256" key="3">
    <source>
        <dbReference type="ARBA" id="ARBA00022475"/>
    </source>
</evidence>